<proteinExistence type="predicted"/>
<evidence type="ECO:0000313" key="3">
    <source>
        <dbReference type="Proteomes" id="UP000578697"/>
    </source>
</evidence>
<keyword evidence="3" id="KW-1185">Reference proteome</keyword>
<dbReference type="PANTHER" id="PTHR13696:SF99">
    <property type="entry name" value="COBYRINIC ACID AC-DIAMIDE SYNTHASE"/>
    <property type="match status" value="1"/>
</dbReference>
<dbReference type="Pfam" id="PF13614">
    <property type="entry name" value="AAA_31"/>
    <property type="match status" value="1"/>
</dbReference>
<accession>A0A840SJ37</accession>
<dbReference type="InterPro" id="IPR025669">
    <property type="entry name" value="AAA_dom"/>
</dbReference>
<dbReference type="SUPFAM" id="SSF52540">
    <property type="entry name" value="P-loop containing nucleoside triphosphate hydrolases"/>
    <property type="match status" value="1"/>
</dbReference>
<dbReference type="Gene3D" id="3.40.50.300">
    <property type="entry name" value="P-loop containing nucleotide triphosphate hydrolases"/>
    <property type="match status" value="1"/>
</dbReference>
<dbReference type="RefSeq" id="WP_184653460.1">
    <property type="nucleotide sequence ID" value="NZ_JACHFR010000004.1"/>
</dbReference>
<evidence type="ECO:0000259" key="1">
    <source>
        <dbReference type="Pfam" id="PF13614"/>
    </source>
</evidence>
<dbReference type="AlphaFoldDB" id="A0A840SJ37"/>
<reference evidence="2 3" key="1">
    <citation type="submission" date="2020-08" db="EMBL/GenBank/DDBJ databases">
        <title>Genomic Encyclopedia of Type Strains, Phase IV (KMG-IV): sequencing the most valuable type-strain genomes for metagenomic binning, comparative biology and taxonomic classification.</title>
        <authorList>
            <person name="Goeker M."/>
        </authorList>
    </citation>
    <scope>NUCLEOTIDE SEQUENCE [LARGE SCALE GENOMIC DNA]</scope>
    <source>
        <strain evidence="2 3">DSM 103679</strain>
    </source>
</reference>
<gene>
    <name evidence="2" type="ORF">HNP77_002295</name>
</gene>
<organism evidence="2 3">
    <name type="scientific">Treponema rectale</name>
    <dbReference type="NCBI Taxonomy" id="744512"/>
    <lineage>
        <taxon>Bacteria</taxon>
        <taxon>Pseudomonadati</taxon>
        <taxon>Spirochaetota</taxon>
        <taxon>Spirochaetia</taxon>
        <taxon>Spirochaetales</taxon>
        <taxon>Treponemataceae</taxon>
        <taxon>Treponema</taxon>
    </lineage>
</organism>
<dbReference type="CDD" id="cd02042">
    <property type="entry name" value="ParAB_family"/>
    <property type="match status" value="1"/>
</dbReference>
<evidence type="ECO:0000313" key="2">
    <source>
        <dbReference type="EMBL" id="MBB5219906.1"/>
    </source>
</evidence>
<protein>
    <submittedName>
        <fullName evidence="2">Chromosome partitioning protein</fullName>
    </submittedName>
</protein>
<dbReference type="InterPro" id="IPR027417">
    <property type="entry name" value="P-loop_NTPase"/>
</dbReference>
<dbReference type="EMBL" id="JACHFR010000004">
    <property type="protein sequence ID" value="MBB5219906.1"/>
    <property type="molecule type" value="Genomic_DNA"/>
</dbReference>
<name>A0A840SJ37_9SPIR</name>
<dbReference type="PANTHER" id="PTHR13696">
    <property type="entry name" value="P-LOOP CONTAINING NUCLEOSIDE TRIPHOSPHATE HYDROLASE"/>
    <property type="match status" value="1"/>
</dbReference>
<dbReference type="Proteomes" id="UP000578697">
    <property type="component" value="Unassembled WGS sequence"/>
</dbReference>
<sequence length="249" mass="28042">MKSYAFALQKGGTGKTSISVSVAVNLANRGKRVVYIDCDPQGNSSSWLLNDFDHELADILYGKIPVLECVYQSDVENLFVIPTFGVGGSLKQFAKNEHYPFIFQKKILPELEQHFDYCIFDTSPAFDEFEKSIFIGCNEVVPVLKLDEFSKDGWQIFTQNLAPVEAQYGVKPVFKKIVLNQQDKRLKTQSAYLDAFNAINSSNVFEFIIIPTDPAFSKSQSIHTTIYDKIVSTKPETLTAISDLVERLL</sequence>
<comment type="caution">
    <text evidence="2">The sequence shown here is derived from an EMBL/GenBank/DDBJ whole genome shotgun (WGS) entry which is preliminary data.</text>
</comment>
<dbReference type="InterPro" id="IPR050678">
    <property type="entry name" value="DNA_Partitioning_ATPase"/>
</dbReference>
<feature type="domain" description="AAA" evidence="1">
    <location>
        <begin position="2"/>
        <end position="166"/>
    </location>
</feature>